<dbReference type="RefSeq" id="WP_134256834.1">
    <property type="nucleotide sequence ID" value="NZ_SNSG01000032.1"/>
</dbReference>
<evidence type="ECO:0000313" key="1">
    <source>
        <dbReference type="EMBL" id="TEU41618.1"/>
    </source>
</evidence>
<evidence type="ECO:0000313" key="2">
    <source>
        <dbReference type="Proteomes" id="UP000298234"/>
    </source>
</evidence>
<dbReference type="EMBL" id="SNSQ01000035">
    <property type="protein sequence ID" value="TEU41618.1"/>
    <property type="molecule type" value="Genomic_DNA"/>
</dbReference>
<dbReference type="Proteomes" id="UP000298234">
    <property type="component" value="Unassembled WGS sequence"/>
</dbReference>
<accession>A0AAX2RKI1</accession>
<sequence>MYDILEVLFFHQPGADKRAVLDHLQEALNGDFEVEGHEFVTETPLDDSRQVVRIVSASEEFESGQEFEERVRELASEDVFPWQRIGAVPVGGTETVLG</sequence>
<reference evidence="1 2" key="1">
    <citation type="submission" date="2019-03" db="EMBL/GenBank/DDBJ databases">
        <title>Burkholderia cepacia outbreak.</title>
        <authorList>
            <person name="Farzana R."/>
            <person name="Walsh T.R."/>
        </authorList>
    </citation>
    <scope>NUCLEOTIDE SEQUENCE [LARGE SCALE GENOMIC DNA]</scope>
    <source>
        <strain evidence="2">d13</strain>
    </source>
</reference>
<dbReference type="AlphaFoldDB" id="A0AAX2RKI1"/>
<protein>
    <submittedName>
        <fullName evidence="1">Uncharacterized protein</fullName>
    </submittedName>
</protein>
<proteinExistence type="predicted"/>
<gene>
    <name evidence="1" type="ORF">E3D37_26755</name>
</gene>
<comment type="caution">
    <text evidence="1">The sequence shown here is derived from an EMBL/GenBank/DDBJ whole genome shotgun (WGS) entry which is preliminary data.</text>
</comment>
<organism evidence="1 2">
    <name type="scientific">Burkholderia cepacia</name>
    <name type="common">Pseudomonas cepacia</name>
    <dbReference type="NCBI Taxonomy" id="292"/>
    <lineage>
        <taxon>Bacteria</taxon>
        <taxon>Pseudomonadati</taxon>
        <taxon>Pseudomonadota</taxon>
        <taxon>Betaproteobacteria</taxon>
        <taxon>Burkholderiales</taxon>
        <taxon>Burkholderiaceae</taxon>
        <taxon>Burkholderia</taxon>
        <taxon>Burkholderia cepacia complex</taxon>
    </lineage>
</organism>
<name>A0AAX2RKI1_BURCE</name>